<proteinExistence type="predicted"/>
<keyword evidence="2" id="KW-0812">Transmembrane</keyword>
<name>A0A9P6HPJ0_9AGAM</name>
<evidence type="ECO:0000256" key="2">
    <source>
        <dbReference type="SAM" id="Phobius"/>
    </source>
</evidence>
<feature type="transmembrane region" description="Helical" evidence="2">
    <location>
        <begin position="165"/>
        <end position="189"/>
    </location>
</feature>
<dbReference type="Proteomes" id="UP000736335">
    <property type="component" value="Unassembled WGS sequence"/>
</dbReference>
<accession>A0A9P6HPJ0</accession>
<protein>
    <submittedName>
        <fullName evidence="3">Uncharacterized protein</fullName>
    </submittedName>
</protein>
<reference evidence="3" key="1">
    <citation type="journal article" date="2020" name="Nat. Commun.">
        <title>Large-scale genome sequencing of mycorrhizal fungi provides insights into the early evolution of symbiotic traits.</title>
        <authorList>
            <person name="Miyauchi S."/>
            <person name="Kiss E."/>
            <person name="Kuo A."/>
            <person name="Drula E."/>
            <person name="Kohler A."/>
            <person name="Sanchez-Garcia M."/>
            <person name="Morin E."/>
            <person name="Andreopoulos B."/>
            <person name="Barry K.W."/>
            <person name="Bonito G."/>
            <person name="Buee M."/>
            <person name="Carver A."/>
            <person name="Chen C."/>
            <person name="Cichocki N."/>
            <person name="Clum A."/>
            <person name="Culley D."/>
            <person name="Crous P.W."/>
            <person name="Fauchery L."/>
            <person name="Girlanda M."/>
            <person name="Hayes R.D."/>
            <person name="Keri Z."/>
            <person name="LaButti K."/>
            <person name="Lipzen A."/>
            <person name="Lombard V."/>
            <person name="Magnuson J."/>
            <person name="Maillard F."/>
            <person name="Murat C."/>
            <person name="Nolan M."/>
            <person name="Ohm R.A."/>
            <person name="Pangilinan J."/>
            <person name="Pereira M.F."/>
            <person name="Perotto S."/>
            <person name="Peter M."/>
            <person name="Pfister S."/>
            <person name="Riley R."/>
            <person name="Sitrit Y."/>
            <person name="Stielow J.B."/>
            <person name="Szollosi G."/>
            <person name="Zifcakova L."/>
            <person name="Stursova M."/>
            <person name="Spatafora J.W."/>
            <person name="Tedersoo L."/>
            <person name="Vaario L.M."/>
            <person name="Yamada A."/>
            <person name="Yan M."/>
            <person name="Wang P."/>
            <person name="Xu J."/>
            <person name="Bruns T."/>
            <person name="Baldrian P."/>
            <person name="Vilgalys R."/>
            <person name="Dunand C."/>
            <person name="Henrissat B."/>
            <person name="Grigoriev I.V."/>
            <person name="Hibbett D."/>
            <person name="Nagy L.G."/>
            <person name="Martin F.M."/>
        </authorList>
    </citation>
    <scope>NUCLEOTIDE SEQUENCE</scope>
    <source>
        <strain evidence="3">UH-Tt-Lm1</strain>
    </source>
</reference>
<evidence type="ECO:0000313" key="3">
    <source>
        <dbReference type="EMBL" id="KAF9789864.1"/>
    </source>
</evidence>
<reference evidence="3" key="2">
    <citation type="submission" date="2020-11" db="EMBL/GenBank/DDBJ databases">
        <authorList>
            <consortium name="DOE Joint Genome Institute"/>
            <person name="Kuo A."/>
            <person name="Miyauchi S."/>
            <person name="Kiss E."/>
            <person name="Drula E."/>
            <person name="Kohler A."/>
            <person name="Sanchez-Garcia M."/>
            <person name="Andreopoulos B."/>
            <person name="Barry K.W."/>
            <person name="Bonito G."/>
            <person name="Buee M."/>
            <person name="Carver A."/>
            <person name="Chen C."/>
            <person name="Cichocki N."/>
            <person name="Clum A."/>
            <person name="Culley D."/>
            <person name="Crous P.W."/>
            <person name="Fauchery L."/>
            <person name="Girlanda M."/>
            <person name="Hayes R."/>
            <person name="Keri Z."/>
            <person name="Labutti K."/>
            <person name="Lipzen A."/>
            <person name="Lombard V."/>
            <person name="Magnuson J."/>
            <person name="Maillard F."/>
            <person name="Morin E."/>
            <person name="Murat C."/>
            <person name="Nolan M."/>
            <person name="Ohm R."/>
            <person name="Pangilinan J."/>
            <person name="Pereira M."/>
            <person name="Perotto S."/>
            <person name="Peter M."/>
            <person name="Riley R."/>
            <person name="Sitrit Y."/>
            <person name="Stielow B."/>
            <person name="Szollosi G."/>
            <person name="Zifcakova L."/>
            <person name="Stursova M."/>
            <person name="Spatafora J.W."/>
            <person name="Tedersoo L."/>
            <person name="Vaario L.-M."/>
            <person name="Yamada A."/>
            <person name="Yan M."/>
            <person name="Wang P."/>
            <person name="Xu J."/>
            <person name="Bruns T."/>
            <person name="Baldrian P."/>
            <person name="Vilgalys R."/>
            <person name="Henrissat B."/>
            <person name="Grigoriev I.V."/>
            <person name="Hibbett D."/>
            <person name="Nagy L.G."/>
            <person name="Martin F.M."/>
        </authorList>
    </citation>
    <scope>NUCLEOTIDE SEQUENCE</scope>
    <source>
        <strain evidence="3">UH-Tt-Lm1</strain>
    </source>
</reference>
<sequence>MRFQSQNSLGQDPCNITGDLYAACNGNGTITPLTSTQGYYAPDLGTPTPACNCNSVIYSLFAACGLCQGGQAATWTRWITDCNFTYLSQYPYNVPPGTAIPRWAFINVTTLPNETFNVALAESVGQSPEATPVPLSTATTTFSSKPTNTSSGGSNNGGTGNQSTAGIVGGIVGGVVLLIAVVIGVIVGWRRQARVPPKSPQAEETSEHNEIQPPSPTFLPDSANLSYDPYNSPDGRTNSPPPMYEILDTVVNKSSPNEDHRQSLGQYTGLPEPIEV</sequence>
<dbReference type="EMBL" id="WIUZ02000003">
    <property type="protein sequence ID" value="KAF9789864.1"/>
    <property type="molecule type" value="Genomic_DNA"/>
</dbReference>
<gene>
    <name evidence="3" type="ORF">BJ322DRAFT_562703</name>
</gene>
<feature type="compositionally biased region" description="Polar residues" evidence="1">
    <location>
        <begin position="127"/>
        <end position="146"/>
    </location>
</feature>
<keyword evidence="4" id="KW-1185">Reference proteome</keyword>
<feature type="region of interest" description="Disordered" evidence="1">
    <location>
        <begin position="193"/>
        <end position="276"/>
    </location>
</feature>
<evidence type="ECO:0000256" key="1">
    <source>
        <dbReference type="SAM" id="MobiDB-lite"/>
    </source>
</evidence>
<evidence type="ECO:0000313" key="4">
    <source>
        <dbReference type="Proteomes" id="UP000736335"/>
    </source>
</evidence>
<keyword evidence="2" id="KW-0472">Membrane</keyword>
<organism evidence="3 4">
    <name type="scientific">Thelephora terrestris</name>
    <dbReference type="NCBI Taxonomy" id="56493"/>
    <lineage>
        <taxon>Eukaryota</taxon>
        <taxon>Fungi</taxon>
        <taxon>Dikarya</taxon>
        <taxon>Basidiomycota</taxon>
        <taxon>Agaricomycotina</taxon>
        <taxon>Agaricomycetes</taxon>
        <taxon>Thelephorales</taxon>
        <taxon>Thelephoraceae</taxon>
        <taxon>Thelephora</taxon>
    </lineage>
</organism>
<dbReference type="OrthoDB" id="2576311at2759"/>
<comment type="caution">
    <text evidence="3">The sequence shown here is derived from an EMBL/GenBank/DDBJ whole genome shotgun (WGS) entry which is preliminary data.</text>
</comment>
<feature type="region of interest" description="Disordered" evidence="1">
    <location>
        <begin position="127"/>
        <end position="159"/>
    </location>
</feature>
<keyword evidence="2" id="KW-1133">Transmembrane helix</keyword>
<dbReference type="AlphaFoldDB" id="A0A9P6HPJ0"/>